<dbReference type="PANTHER" id="PTHR33678">
    <property type="entry name" value="BLL1576 PROTEIN"/>
    <property type="match status" value="1"/>
</dbReference>
<dbReference type="InterPro" id="IPR039552">
    <property type="entry name" value="IS66_C"/>
</dbReference>
<dbReference type="RefSeq" id="WP_141108127.1">
    <property type="nucleotide sequence ID" value="NZ_FOKJ01000154.1"/>
</dbReference>
<dbReference type="Pfam" id="PF03050">
    <property type="entry name" value="DDE_Tnp_IS66"/>
    <property type="match status" value="1"/>
</dbReference>
<feature type="domain" description="Transposase IS66 C-terminal" evidence="2">
    <location>
        <begin position="62"/>
        <end position="98"/>
    </location>
</feature>
<proteinExistence type="predicted"/>
<accession>A0A1I1CNS2</accession>
<evidence type="ECO:0000313" key="4">
    <source>
        <dbReference type="Proteomes" id="UP000198861"/>
    </source>
</evidence>
<protein>
    <submittedName>
        <fullName evidence="3">IS66 C-terminal element</fullName>
    </submittedName>
</protein>
<dbReference type="PANTHER" id="PTHR33678:SF1">
    <property type="entry name" value="BLL1576 PROTEIN"/>
    <property type="match status" value="1"/>
</dbReference>
<dbReference type="Proteomes" id="UP000198861">
    <property type="component" value="Unassembled WGS sequence"/>
</dbReference>
<feature type="domain" description="Transposase IS66 central" evidence="1">
    <location>
        <begin position="2"/>
        <end position="55"/>
    </location>
</feature>
<organism evidence="3 4">
    <name type="scientific">Azotobacter beijerinckii</name>
    <dbReference type="NCBI Taxonomy" id="170623"/>
    <lineage>
        <taxon>Bacteria</taxon>
        <taxon>Pseudomonadati</taxon>
        <taxon>Pseudomonadota</taxon>
        <taxon>Gammaproteobacteria</taxon>
        <taxon>Pseudomonadales</taxon>
        <taxon>Pseudomonadaceae</taxon>
        <taxon>Azotobacter</taxon>
    </lineage>
</organism>
<evidence type="ECO:0000313" key="3">
    <source>
        <dbReference type="EMBL" id="SFB64127.1"/>
    </source>
</evidence>
<evidence type="ECO:0000259" key="2">
    <source>
        <dbReference type="Pfam" id="PF13817"/>
    </source>
</evidence>
<dbReference type="InterPro" id="IPR052344">
    <property type="entry name" value="Transposase-related"/>
</dbReference>
<keyword evidence="4" id="KW-1185">Reference proteome</keyword>
<evidence type="ECO:0000259" key="1">
    <source>
        <dbReference type="Pfam" id="PF03050"/>
    </source>
</evidence>
<reference evidence="3 4" key="1">
    <citation type="submission" date="2016-10" db="EMBL/GenBank/DDBJ databases">
        <authorList>
            <person name="Varghese N."/>
            <person name="Submissions S."/>
        </authorList>
    </citation>
    <scope>NUCLEOTIDE SEQUENCE [LARGE SCALE GENOMIC DNA]</scope>
    <source>
        <strain evidence="3 4">DSM 282</strain>
    </source>
</reference>
<dbReference type="Pfam" id="PF13817">
    <property type="entry name" value="DDE_Tnp_IS66_C"/>
    <property type="match status" value="1"/>
</dbReference>
<gene>
    <name evidence="3" type="ORF">SAMN04244571_04640</name>
</gene>
<sequence>TAKAIDYSLKRWEAYSRYADSGHLPLDNNPVENCIRPVAIGKKNWLFAGSERGGRHAAVIYSLLLTARLNGLDPAAWLKDTLEKLPSWPHRQLDELLPLHALA</sequence>
<dbReference type="EMBL" id="FOKJ01000154">
    <property type="protein sequence ID" value="SFB64127.1"/>
    <property type="molecule type" value="Genomic_DNA"/>
</dbReference>
<name>A0A1I1CNS2_9GAMM</name>
<feature type="non-terminal residue" evidence="3">
    <location>
        <position position="1"/>
    </location>
</feature>
<dbReference type="InterPro" id="IPR004291">
    <property type="entry name" value="Transposase_IS66_central"/>
</dbReference>
<comment type="caution">
    <text evidence="3">The sequence shown here is derived from an EMBL/GenBank/DDBJ whole genome shotgun (WGS) entry which is preliminary data.</text>
</comment>